<dbReference type="InterPro" id="IPR055557">
    <property type="entry name" value="DUF7133"/>
</dbReference>
<dbReference type="PANTHER" id="PTHR33546">
    <property type="entry name" value="LARGE, MULTIFUNCTIONAL SECRETED PROTEIN-RELATED"/>
    <property type="match status" value="1"/>
</dbReference>
<dbReference type="InterPro" id="IPR011041">
    <property type="entry name" value="Quinoprot_gluc/sorb_DH_b-prop"/>
</dbReference>
<dbReference type="Proteomes" id="UP000319817">
    <property type="component" value="Chromosome"/>
</dbReference>
<proteinExistence type="predicted"/>
<dbReference type="InterPro" id="IPR029062">
    <property type="entry name" value="Class_I_gatase-like"/>
</dbReference>
<evidence type="ECO:0000313" key="3">
    <source>
        <dbReference type="EMBL" id="QDT08248.1"/>
    </source>
</evidence>
<keyword evidence="4" id="KW-1185">Reference proteome</keyword>
<feature type="domain" description="DUF7133" evidence="2">
    <location>
        <begin position="77"/>
        <end position="216"/>
    </location>
</feature>
<evidence type="ECO:0000259" key="1">
    <source>
        <dbReference type="Pfam" id="PF06283"/>
    </source>
</evidence>
<dbReference type="SUPFAM" id="SSF50952">
    <property type="entry name" value="Soluble quinoprotein glucose dehydrogenase"/>
    <property type="match status" value="1"/>
</dbReference>
<reference evidence="3 4" key="1">
    <citation type="submission" date="2019-02" db="EMBL/GenBank/DDBJ databases">
        <title>Deep-cultivation of Planctomycetes and their phenomic and genomic characterization uncovers novel biology.</title>
        <authorList>
            <person name="Wiegand S."/>
            <person name="Jogler M."/>
            <person name="Boedeker C."/>
            <person name="Pinto D."/>
            <person name="Vollmers J."/>
            <person name="Rivas-Marin E."/>
            <person name="Kohn T."/>
            <person name="Peeters S.H."/>
            <person name="Heuer A."/>
            <person name="Rast P."/>
            <person name="Oberbeckmann S."/>
            <person name="Bunk B."/>
            <person name="Jeske O."/>
            <person name="Meyerdierks A."/>
            <person name="Storesund J.E."/>
            <person name="Kallscheuer N."/>
            <person name="Luecker S."/>
            <person name="Lage O.M."/>
            <person name="Pohl T."/>
            <person name="Merkel B.J."/>
            <person name="Hornburger P."/>
            <person name="Mueller R.-W."/>
            <person name="Bruemmer F."/>
            <person name="Labrenz M."/>
            <person name="Spormann A.M."/>
            <person name="Op den Camp H."/>
            <person name="Overmann J."/>
            <person name="Amann R."/>
            <person name="Jetten M.S.M."/>
            <person name="Mascher T."/>
            <person name="Medema M.H."/>
            <person name="Devos D.P."/>
            <person name="Kaster A.-K."/>
            <person name="Ovreas L."/>
            <person name="Rohde M."/>
            <person name="Galperin M.Y."/>
            <person name="Jogler C."/>
        </authorList>
    </citation>
    <scope>NUCLEOTIDE SEQUENCE [LARGE SCALE GENOMIC DNA]</scope>
    <source>
        <strain evidence="3 4">K23_9</strain>
    </source>
</reference>
<gene>
    <name evidence="3" type="ORF">K239x_01830</name>
</gene>
<dbReference type="EMBL" id="CP036526">
    <property type="protein sequence ID" value="QDT08248.1"/>
    <property type="molecule type" value="Genomic_DNA"/>
</dbReference>
<organism evidence="3 4">
    <name type="scientific">Stieleria marina</name>
    <dbReference type="NCBI Taxonomy" id="1930275"/>
    <lineage>
        <taxon>Bacteria</taxon>
        <taxon>Pseudomonadati</taxon>
        <taxon>Planctomycetota</taxon>
        <taxon>Planctomycetia</taxon>
        <taxon>Pirellulales</taxon>
        <taxon>Pirellulaceae</taxon>
        <taxon>Stieleria</taxon>
    </lineage>
</organism>
<dbReference type="RefSeq" id="WP_419189515.1">
    <property type="nucleotide sequence ID" value="NZ_CP036526.1"/>
</dbReference>
<dbReference type="Gene3D" id="3.40.50.880">
    <property type="match status" value="1"/>
</dbReference>
<dbReference type="Gene3D" id="2.120.10.30">
    <property type="entry name" value="TolB, C-terminal domain"/>
    <property type="match status" value="1"/>
</dbReference>
<dbReference type="SUPFAM" id="SSF52317">
    <property type="entry name" value="Class I glutamine amidotransferase-like"/>
    <property type="match status" value="1"/>
</dbReference>
<dbReference type="AlphaFoldDB" id="A0A517NM99"/>
<dbReference type="Pfam" id="PF23500">
    <property type="entry name" value="DUF7133"/>
    <property type="match status" value="1"/>
</dbReference>
<dbReference type="Pfam" id="PF06283">
    <property type="entry name" value="ThuA"/>
    <property type="match status" value="1"/>
</dbReference>
<dbReference type="InterPro" id="IPR011042">
    <property type="entry name" value="6-blade_b-propeller_TolB-like"/>
</dbReference>
<protein>
    <submittedName>
        <fullName evidence="3">Trehalose utilization</fullName>
    </submittedName>
</protein>
<name>A0A517NM99_9BACT</name>
<dbReference type="PANTHER" id="PTHR33546:SF1">
    <property type="entry name" value="LARGE, MULTIFUNCTIONAL SECRETED PROTEIN"/>
    <property type="match status" value="1"/>
</dbReference>
<evidence type="ECO:0000259" key="2">
    <source>
        <dbReference type="Pfam" id="PF23500"/>
    </source>
</evidence>
<sequence length="821" mass="91266">MLNILIESIAAIAIAFAPQTETLGEYWGTGEDESVYYKLVDVPLPKELAIEAGSFEVMPDKESLAIATRRGDIFIADGVFDKYPEPHFHKFAEGLDEIFGLAFHDGSFIATQQAEVTRITDNDGDGRADRFDTISDKWGFGDYHEFAFGSKPDADGNVWVGLCLTKSYHSEQPFRGWCLKITPEGKAIPICSGIRSPCGIGPNEHGVMFYAESQGPWNGSCSLKVLQPGGFMGHPVSFNWYELAPEMGPVPVKPNTPSRLEIERKRVKELVPYAVVFPYIRMGRSISGFQVDRTGGKFGPFTNQIFIGDFSLGVVMRATTEKVNGVWQGACYPFREGFATGLLAVQFTPDGNLIAGGTNRGWPVRGPKAYAIQRLDWTGITPFEIKEIKAKPQGFQIAFTKPVDRDVAAKPETYQLKTFTHMYRQAYGSPEVDQTVPTVSAVHVADDAMSVVIDVEGLVQGHVHDFFLPDMRSSDQLKLLHANAFYTLNEIPKASTQDTAEAKHSSESMPWLHYPDGEGPGKGKHVVLIAAEQEYRSEQSMPMLAKVLAKQHGFGCTVLFSVNENGEVDPTLPAPFKDKDKRHHIPGLEKLADADCLIWMSRFMHLPDDQMQDFFNYFDSGKPIIALRTANHGFQRGKKYVVDQRTVSLREFLGGAFSGHHGGWHRESTRGIVVDEQKEHPILTGVRDIWGTSDVYRCHTDEAPFPDDCTSLVLGQPLVNLQPDAPANSKKEPLPIAWAKTWKGNAGRSSRIFHFTMGSAEDFANEGVRRMTVNAVYWGIGMESKITADRSVEIVGEYKPLAAGFNYEKLGVKPRKPEYYK</sequence>
<evidence type="ECO:0000313" key="4">
    <source>
        <dbReference type="Proteomes" id="UP000319817"/>
    </source>
</evidence>
<dbReference type="InterPro" id="IPR029010">
    <property type="entry name" value="ThuA-like"/>
</dbReference>
<feature type="domain" description="ThuA-like" evidence="1">
    <location>
        <begin position="589"/>
        <end position="778"/>
    </location>
</feature>
<accession>A0A517NM99</accession>